<dbReference type="EMBL" id="LAZR01001501">
    <property type="protein sequence ID" value="KKN43602.1"/>
    <property type="molecule type" value="Genomic_DNA"/>
</dbReference>
<dbReference type="AlphaFoldDB" id="A0A0F9R323"/>
<dbReference type="InterPro" id="IPR001091">
    <property type="entry name" value="RM_Methyltransferase"/>
</dbReference>
<dbReference type="PROSITE" id="PS00093">
    <property type="entry name" value="N4_MTASE"/>
    <property type="match status" value="1"/>
</dbReference>
<protein>
    <recommendedName>
        <fullName evidence="2">site-specific DNA-methyltransferase (cytosine-N(4)-specific)</fullName>
        <ecNumber evidence="2">2.1.1.113</ecNumber>
    </recommendedName>
</protein>
<dbReference type="GO" id="GO:0008170">
    <property type="term" value="F:N-methyltransferase activity"/>
    <property type="evidence" value="ECO:0007669"/>
    <property type="project" value="InterPro"/>
</dbReference>
<evidence type="ECO:0000313" key="11">
    <source>
        <dbReference type="EMBL" id="KKN43602.1"/>
    </source>
</evidence>
<keyword evidence="7" id="KW-0238">DNA-binding</keyword>
<comment type="caution">
    <text evidence="11">The sequence shown here is derived from an EMBL/GenBank/DDBJ whole genome shotgun (WGS) entry which is preliminary data.</text>
</comment>
<comment type="catalytic activity">
    <reaction evidence="8">
        <text>a 2'-deoxycytidine in DNA + S-adenosyl-L-methionine = an N(4)-methyl-2'-deoxycytidine in DNA + S-adenosyl-L-homocysteine + H(+)</text>
        <dbReference type="Rhea" id="RHEA:16857"/>
        <dbReference type="Rhea" id="RHEA-COMP:11369"/>
        <dbReference type="Rhea" id="RHEA-COMP:13674"/>
        <dbReference type="ChEBI" id="CHEBI:15378"/>
        <dbReference type="ChEBI" id="CHEBI:57856"/>
        <dbReference type="ChEBI" id="CHEBI:59789"/>
        <dbReference type="ChEBI" id="CHEBI:85452"/>
        <dbReference type="ChEBI" id="CHEBI:137933"/>
        <dbReference type="EC" id="2.1.1.113"/>
    </reaction>
</comment>
<evidence type="ECO:0000256" key="8">
    <source>
        <dbReference type="ARBA" id="ARBA00049120"/>
    </source>
</evidence>
<reference evidence="11" key="1">
    <citation type="journal article" date="2015" name="Nature">
        <title>Complex archaea that bridge the gap between prokaryotes and eukaryotes.</title>
        <authorList>
            <person name="Spang A."/>
            <person name="Saw J.H."/>
            <person name="Jorgensen S.L."/>
            <person name="Zaremba-Niedzwiedzka K."/>
            <person name="Martijn J."/>
            <person name="Lind A.E."/>
            <person name="van Eijk R."/>
            <person name="Schleper C."/>
            <person name="Guy L."/>
            <person name="Ettema T.J."/>
        </authorList>
    </citation>
    <scope>NUCLEOTIDE SEQUENCE</scope>
</reference>
<gene>
    <name evidence="11" type="ORF">LCGC14_0701450</name>
</gene>
<name>A0A0F9R323_9ZZZZ</name>
<feature type="region of interest" description="Disordered" evidence="9">
    <location>
        <begin position="164"/>
        <end position="189"/>
    </location>
</feature>
<dbReference type="InterPro" id="IPR017985">
    <property type="entry name" value="MeTrfase_CN4_CS"/>
</dbReference>
<sequence length="441" mass="48548">MTPFYQNAGITILNGHVLEVLAGMGAESCQMCVTSPPYWGLRDYGLEPIVWDYQGECDPDWEHEWGEESTADRSPYGVDLINPKGGSMGKKKMEGETVSQGQFCLKCNAWRGSLGLEPTPELFIQHIVQIFREVRRVLRKDGVCWVNLGDSYASGKGSCFNPGGGPSSLGKNKKEAGAHPLNRGNKSTLEASGLKPKDLCGIPWAVAFALRDDGWWLRSGIPWLKRSAMPESVTDRPASALEYVFLLSKSEKYYFDMESIKLQASPDSHRRYARGRSDHHKWADGGPGNQTIAKTFKHMLPGVTPKSAPAGSGIKANESFHAAVGDIVGSRNFRNTDLFYQSIAPPHGMIFAGDEPVGLDVNPQAFSEAHFATFPQKLVEPLIKAGCPEGGVILDPFGGSGTVGLVAYKHRRKAILIELSEEYSKMAKERIEKITLQWRLF</sequence>
<dbReference type="GO" id="GO:0015667">
    <property type="term" value="F:site-specific DNA-methyltransferase (cytosine-N4-specific) activity"/>
    <property type="evidence" value="ECO:0007669"/>
    <property type="project" value="UniProtKB-EC"/>
</dbReference>
<dbReference type="GO" id="GO:0009307">
    <property type="term" value="P:DNA restriction-modification system"/>
    <property type="evidence" value="ECO:0007669"/>
    <property type="project" value="UniProtKB-KW"/>
</dbReference>
<dbReference type="Pfam" id="PF01555">
    <property type="entry name" value="N6_N4_Mtase"/>
    <property type="match status" value="1"/>
</dbReference>
<evidence type="ECO:0000256" key="2">
    <source>
        <dbReference type="ARBA" id="ARBA00012185"/>
    </source>
</evidence>
<keyword evidence="4" id="KW-0808">Transferase</keyword>
<evidence type="ECO:0000256" key="4">
    <source>
        <dbReference type="ARBA" id="ARBA00022679"/>
    </source>
</evidence>
<evidence type="ECO:0000256" key="7">
    <source>
        <dbReference type="ARBA" id="ARBA00023125"/>
    </source>
</evidence>
<dbReference type="EC" id="2.1.1.113" evidence="2"/>
<comment type="similarity">
    <text evidence="1">Belongs to the N(4)/N(6)-methyltransferase family. N(4) subfamily.</text>
</comment>
<evidence type="ECO:0000259" key="10">
    <source>
        <dbReference type="Pfam" id="PF01555"/>
    </source>
</evidence>
<proteinExistence type="inferred from homology"/>
<dbReference type="GO" id="GO:0032259">
    <property type="term" value="P:methylation"/>
    <property type="evidence" value="ECO:0007669"/>
    <property type="project" value="UniProtKB-KW"/>
</dbReference>
<accession>A0A0F9R323</accession>
<dbReference type="InterPro" id="IPR029063">
    <property type="entry name" value="SAM-dependent_MTases_sf"/>
</dbReference>
<dbReference type="PRINTS" id="PR00508">
    <property type="entry name" value="S21N4MTFRASE"/>
</dbReference>
<feature type="domain" description="DNA methylase N-4/N-6" evidence="10">
    <location>
        <begin position="30"/>
        <end position="429"/>
    </location>
</feature>
<dbReference type="GO" id="GO:0003677">
    <property type="term" value="F:DNA binding"/>
    <property type="evidence" value="ECO:0007669"/>
    <property type="project" value="UniProtKB-KW"/>
</dbReference>
<dbReference type="SUPFAM" id="SSF53335">
    <property type="entry name" value="S-adenosyl-L-methionine-dependent methyltransferases"/>
    <property type="match status" value="1"/>
</dbReference>
<evidence type="ECO:0000256" key="5">
    <source>
        <dbReference type="ARBA" id="ARBA00022691"/>
    </source>
</evidence>
<organism evidence="11">
    <name type="scientific">marine sediment metagenome</name>
    <dbReference type="NCBI Taxonomy" id="412755"/>
    <lineage>
        <taxon>unclassified sequences</taxon>
        <taxon>metagenomes</taxon>
        <taxon>ecological metagenomes</taxon>
    </lineage>
</organism>
<evidence type="ECO:0000256" key="6">
    <source>
        <dbReference type="ARBA" id="ARBA00022747"/>
    </source>
</evidence>
<keyword evidence="3" id="KW-0489">Methyltransferase</keyword>
<evidence type="ECO:0000256" key="1">
    <source>
        <dbReference type="ARBA" id="ARBA00010203"/>
    </source>
</evidence>
<dbReference type="Gene3D" id="3.40.50.150">
    <property type="entry name" value="Vaccinia Virus protein VP39"/>
    <property type="match status" value="1"/>
</dbReference>
<keyword evidence="5" id="KW-0949">S-adenosyl-L-methionine</keyword>
<evidence type="ECO:0000256" key="9">
    <source>
        <dbReference type="SAM" id="MobiDB-lite"/>
    </source>
</evidence>
<keyword evidence="6" id="KW-0680">Restriction system</keyword>
<evidence type="ECO:0000256" key="3">
    <source>
        <dbReference type="ARBA" id="ARBA00022603"/>
    </source>
</evidence>
<dbReference type="InterPro" id="IPR002941">
    <property type="entry name" value="DNA_methylase_N4/N6"/>
</dbReference>